<dbReference type="PANTHER" id="PTHR43818">
    <property type="entry name" value="BCDNA.GH03377"/>
    <property type="match status" value="1"/>
</dbReference>
<gene>
    <name evidence="4" type="ORF">BJ969_003000</name>
</gene>
<evidence type="ECO:0000256" key="1">
    <source>
        <dbReference type="ARBA" id="ARBA00023002"/>
    </source>
</evidence>
<dbReference type="SUPFAM" id="SSF55347">
    <property type="entry name" value="Glyceraldehyde-3-phosphate dehydrogenase-like, C-terminal domain"/>
    <property type="match status" value="1"/>
</dbReference>
<evidence type="ECO:0000313" key="5">
    <source>
        <dbReference type="Proteomes" id="UP000580474"/>
    </source>
</evidence>
<dbReference type="AlphaFoldDB" id="A0A840NLA3"/>
<feature type="domain" description="GFO/IDH/MocA-like oxidoreductase" evidence="3">
    <location>
        <begin position="135"/>
        <end position="264"/>
    </location>
</feature>
<dbReference type="PANTHER" id="PTHR43818:SF11">
    <property type="entry name" value="BCDNA.GH03377"/>
    <property type="match status" value="1"/>
</dbReference>
<sequence>MSGTTTVVLAGMHGHGRWHLRELRRLRGAGARLVGICDPRPPEDADDDLAGDVPVLPSLRDLLDRVRPDVTIVCTPIHTHAELALLAAESGSHVLLEKPPAPTLAEFDRLAAGLAVTGRACQVGFQSLGSLALGHVRALIDDGAIGEVRGIGAAGAWQRDAAYYARAPWAGRRSLEGVAVVDGALTNPFAHAIATALALDGVRGDERLRDWEVELYRANPIEADDTSCLRLITARGTTITVAGTLCAEGEVEPHVVVHGTSGRIVLEYRTGLVRLESGGRVRTSAHGFTGLLENLIAHVHDESVPLLVPPAATRPFMQVLEAVRTAPEPREIPPSRRWIDRVGPHPRFVVTGVDEAVVRAADEMLLLSEVDPSWRNR</sequence>
<comment type="caution">
    <text evidence="4">The sequence shown here is derived from an EMBL/GenBank/DDBJ whole genome shotgun (WGS) entry which is preliminary data.</text>
</comment>
<dbReference type="Gene3D" id="3.40.50.720">
    <property type="entry name" value="NAD(P)-binding Rossmann-like Domain"/>
    <property type="match status" value="1"/>
</dbReference>
<evidence type="ECO:0000259" key="2">
    <source>
        <dbReference type="Pfam" id="PF01408"/>
    </source>
</evidence>
<dbReference type="Proteomes" id="UP000580474">
    <property type="component" value="Unassembled WGS sequence"/>
</dbReference>
<dbReference type="Pfam" id="PF01408">
    <property type="entry name" value="GFO_IDH_MocA"/>
    <property type="match status" value="1"/>
</dbReference>
<dbReference type="InterPro" id="IPR050463">
    <property type="entry name" value="Gfo/Idh/MocA_oxidrdct_glycsds"/>
</dbReference>
<accession>A0A840NLA3</accession>
<dbReference type="GO" id="GO:0000166">
    <property type="term" value="F:nucleotide binding"/>
    <property type="evidence" value="ECO:0007669"/>
    <property type="project" value="InterPro"/>
</dbReference>
<protein>
    <submittedName>
        <fullName evidence="4">Putative dehydrogenase</fullName>
    </submittedName>
</protein>
<dbReference type="SUPFAM" id="SSF51735">
    <property type="entry name" value="NAD(P)-binding Rossmann-fold domains"/>
    <property type="match status" value="1"/>
</dbReference>
<evidence type="ECO:0000259" key="3">
    <source>
        <dbReference type="Pfam" id="PF22725"/>
    </source>
</evidence>
<dbReference type="Pfam" id="PF22725">
    <property type="entry name" value="GFO_IDH_MocA_C3"/>
    <property type="match status" value="1"/>
</dbReference>
<dbReference type="InterPro" id="IPR036291">
    <property type="entry name" value="NAD(P)-bd_dom_sf"/>
</dbReference>
<feature type="domain" description="Gfo/Idh/MocA-like oxidoreductase N-terminal" evidence="2">
    <location>
        <begin position="7"/>
        <end position="125"/>
    </location>
</feature>
<organism evidence="4 5">
    <name type="scientific">Saccharopolyspora gloriosae</name>
    <dbReference type="NCBI Taxonomy" id="455344"/>
    <lineage>
        <taxon>Bacteria</taxon>
        <taxon>Bacillati</taxon>
        <taxon>Actinomycetota</taxon>
        <taxon>Actinomycetes</taxon>
        <taxon>Pseudonocardiales</taxon>
        <taxon>Pseudonocardiaceae</taxon>
        <taxon>Saccharopolyspora</taxon>
    </lineage>
</organism>
<dbReference type="RefSeq" id="WP_184479528.1">
    <property type="nucleotide sequence ID" value="NZ_JACHIV010000001.1"/>
</dbReference>
<name>A0A840NLA3_9PSEU</name>
<dbReference type="InterPro" id="IPR000683">
    <property type="entry name" value="Gfo/Idh/MocA-like_OxRdtase_N"/>
</dbReference>
<dbReference type="Gene3D" id="3.30.360.10">
    <property type="entry name" value="Dihydrodipicolinate Reductase, domain 2"/>
    <property type="match status" value="1"/>
</dbReference>
<dbReference type="GO" id="GO:0016491">
    <property type="term" value="F:oxidoreductase activity"/>
    <property type="evidence" value="ECO:0007669"/>
    <property type="project" value="UniProtKB-KW"/>
</dbReference>
<proteinExistence type="predicted"/>
<keyword evidence="5" id="KW-1185">Reference proteome</keyword>
<keyword evidence="1" id="KW-0560">Oxidoreductase</keyword>
<dbReference type="EMBL" id="JACHIV010000001">
    <property type="protein sequence ID" value="MBB5069912.1"/>
    <property type="molecule type" value="Genomic_DNA"/>
</dbReference>
<evidence type="ECO:0000313" key="4">
    <source>
        <dbReference type="EMBL" id="MBB5069912.1"/>
    </source>
</evidence>
<reference evidence="4 5" key="1">
    <citation type="submission" date="2020-08" db="EMBL/GenBank/DDBJ databases">
        <title>Sequencing the genomes of 1000 actinobacteria strains.</title>
        <authorList>
            <person name="Klenk H.-P."/>
        </authorList>
    </citation>
    <scope>NUCLEOTIDE SEQUENCE [LARGE SCALE GENOMIC DNA]</scope>
    <source>
        <strain evidence="4 5">DSM 45582</strain>
    </source>
</reference>
<dbReference type="InterPro" id="IPR055170">
    <property type="entry name" value="GFO_IDH_MocA-like_dom"/>
</dbReference>